<dbReference type="Proteomes" id="UP001187192">
    <property type="component" value="Unassembled WGS sequence"/>
</dbReference>
<organism evidence="2 3">
    <name type="scientific">Ficus carica</name>
    <name type="common">Common fig</name>
    <dbReference type="NCBI Taxonomy" id="3494"/>
    <lineage>
        <taxon>Eukaryota</taxon>
        <taxon>Viridiplantae</taxon>
        <taxon>Streptophyta</taxon>
        <taxon>Embryophyta</taxon>
        <taxon>Tracheophyta</taxon>
        <taxon>Spermatophyta</taxon>
        <taxon>Magnoliopsida</taxon>
        <taxon>eudicotyledons</taxon>
        <taxon>Gunneridae</taxon>
        <taxon>Pentapetalae</taxon>
        <taxon>rosids</taxon>
        <taxon>fabids</taxon>
        <taxon>Rosales</taxon>
        <taxon>Moraceae</taxon>
        <taxon>Ficeae</taxon>
        <taxon>Ficus</taxon>
    </lineage>
</organism>
<name>A0AA88CNJ5_FICCA</name>
<sequence>MGREGGGKDLNLGTPQPVRSAMRSESPPRRVSAAAPSSPPEARRSEKEVVMKGWEGKVKLGYEFAEVSKLPDEEAMKEERERRERKRVGFFGNRGEKERDEYEYEEGEREVGENGREDGHVLPKPKGLSIVGAFSEASCGGLTVENIFCPSYY</sequence>
<dbReference type="EMBL" id="BTGU01000001">
    <property type="protein sequence ID" value="GMN23501.1"/>
    <property type="molecule type" value="Genomic_DNA"/>
</dbReference>
<dbReference type="AlphaFoldDB" id="A0AA88CNJ5"/>
<gene>
    <name evidence="2" type="ORF">TIFTF001_000152</name>
</gene>
<keyword evidence="3" id="KW-1185">Reference proteome</keyword>
<feature type="region of interest" description="Disordered" evidence="1">
    <location>
        <begin position="1"/>
        <end position="48"/>
    </location>
</feature>
<accession>A0AA88CNJ5</accession>
<feature type="compositionally biased region" description="Basic and acidic residues" evidence="1">
    <location>
        <begin position="109"/>
        <end position="121"/>
    </location>
</feature>
<comment type="caution">
    <text evidence="2">The sequence shown here is derived from an EMBL/GenBank/DDBJ whole genome shotgun (WGS) entry which is preliminary data.</text>
</comment>
<feature type="compositionally biased region" description="Low complexity" evidence="1">
    <location>
        <begin position="23"/>
        <end position="36"/>
    </location>
</feature>
<feature type="region of interest" description="Disordered" evidence="1">
    <location>
        <begin position="98"/>
        <end position="125"/>
    </location>
</feature>
<reference evidence="2" key="1">
    <citation type="submission" date="2023-07" db="EMBL/GenBank/DDBJ databases">
        <title>draft genome sequence of fig (Ficus carica).</title>
        <authorList>
            <person name="Takahashi T."/>
            <person name="Nishimura K."/>
        </authorList>
    </citation>
    <scope>NUCLEOTIDE SEQUENCE</scope>
</reference>
<evidence type="ECO:0000313" key="2">
    <source>
        <dbReference type="EMBL" id="GMN23501.1"/>
    </source>
</evidence>
<evidence type="ECO:0000256" key="1">
    <source>
        <dbReference type="SAM" id="MobiDB-lite"/>
    </source>
</evidence>
<proteinExistence type="predicted"/>
<evidence type="ECO:0000313" key="3">
    <source>
        <dbReference type="Proteomes" id="UP001187192"/>
    </source>
</evidence>
<protein>
    <submittedName>
        <fullName evidence="2">Uncharacterized protein</fullName>
    </submittedName>
</protein>